<feature type="region of interest" description="Disordered" evidence="1">
    <location>
        <begin position="76"/>
        <end position="116"/>
    </location>
</feature>
<sequence>MEPTSRKVKMLDKPSTQALLRVFLHILDRSGSSCRCKGPTPPKVLKPWGYSNAVPPDPCGVVQPGHPNRVRGSRYMEDSGAALRSGRLLQAPRSRRARGRHPRRAKTADRSDSTGEWRTQAVHHLSLRGPEAGGVRAVRPLCVQGLLAGLAAGEARVPDLQGKGARTEPD</sequence>
<evidence type="ECO:0000313" key="3">
    <source>
        <dbReference type="Proteomes" id="UP001642464"/>
    </source>
</evidence>
<proteinExistence type="predicted"/>
<feature type="compositionally biased region" description="Basic and acidic residues" evidence="1">
    <location>
        <begin position="106"/>
        <end position="115"/>
    </location>
</feature>
<evidence type="ECO:0000256" key="1">
    <source>
        <dbReference type="SAM" id="MobiDB-lite"/>
    </source>
</evidence>
<organism evidence="2 3">
    <name type="scientific">Durusdinium trenchii</name>
    <dbReference type="NCBI Taxonomy" id="1381693"/>
    <lineage>
        <taxon>Eukaryota</taxon>
        <taxon>Sar</taxon>
        <taxon>Alveolata</taxon>
        <taxon>Dinophyceae</taxon>
        <taxon>Suessiales</taxon>
        <taxon>Symbiodiniaceae</taxon>
        <taxon>Durusdinium</taxon>
    </lineage>
</organism>
<gene>
    <name evidence="2" type="ORF">SCF082_LOCUS43618</name>
</gene>
<keyword evidence="3" id="KW-1185">Reference proteome</keyword>
<dbReference type="Proteomes" id="UP001642464">
    <property type="component" value="Unassembled WGS sequence"/>
</dbReference>
<comment type="caution">
    <text evidence="2">The sequence shown here is derived from an EMBL/GenBank/DDBJ whole genome shotgun (WGS) entry which is preliminary data.</text>
</comment>
<protein>
    <submittedName>
        <fullName evidence="2">Uncharacterized protein</fullName>
    </submittedName>
</protein>
<reference evidence="2 3" key="1">
    <citation type="submission" date="2024-02" db="EMBL/GenBank/DDBJ databases">
        <authorList>
            <person name="Chen Y."/>
            <person name="Shah S."/>
            <person name="Dougan E. K."/>
            <person name="Thang M."/>
            <person name="Chan C."/>
        </authorList>
    </citation>
    <scope>NUCLEOTIDE SEQUENCE [LARGE SCALE GENOMIC DNA]</scope>
</reference>
<evidence type="ECO:0000313" key="2">
    <source>
        <dbReference type="EMBL" id="CAK9092705.1"/>
    </source>
</evidence>
<dbReference type="EMBL" id="CAXAMM010040352">
    <property type="protein sequence ID" value="CAK9092705.1"/>
    <property type="molecule type" value="Genomic_DNA"/>
</dbReference>
<name>A0ABP0QXY1_9DINO</name>
<accession>A0ABP0QXY1</accession>
<feature type="compositionally biased region" description="Basic residues" evidence="1">
    <location>
        <begin position="93"/>
        <end position="105"/>
    </location>
</feature>